<dbReference type="PROSITE" id="PS50279">
    <property type="entry name" value="BPTI_KUNITZ_2"/>
    <property type="match status" value="1"/>
</dbReference>
<comment type="caution">
    <text evidence="7">The sequence shown here is derived from an EMBL/GenBank/DDBJ whole genome shotgun (WGS) entry which is preliminary data.</text>
</comment>
<feature type="domain" description="BPTI/Kunitz inhibitor" evidence="6">
    <location>
        <begin position="15"/>
        <end position="65"/>
    </location>
</feature>
<protein>
    <submittedName>
        <fullName evidence="7">U-actitoxin-Avd3m like protein</fullName>
    </submittedName>
</protein>
<dbReference type="SMART" id="SM00131">
    <property type="entry name" value="KU"/>
    <property type="match status" value="1"/>
</dbReference>
<gene>
    <name evidence="7" type="ORF">HNY73_016625</name>
</gene>
<dbReference type="PROSITE" id="PS00280">
    <property type="entry name" value="BPTI_KUNITZ_1"/>
    <property type="match status" value="1"/>
</dbReference>
<dbReference type="InterPro" id="IPR050098">
    <property type="entry name" value="TFPI/VKTCI-like"/>
</dbReference>
<dbReference type="InterPro" id="IPR002223">
    <property type="entry name" value="Kunitz_BPTI"/>
</dbReference>
<dbReference type="AlphaFoldDB" id="A0A8T0EJ27"/>
<feature type="region of interest" description="Disordered" evidence="5">
    <location>
        <begin position="64"/>
        <end position="85"/>
    </location>
</feature>
<dbReference type="EMBL" id="JABXBU010002227">
    <property type="protein sequence ID" value="KAF8774023.1"/>
    <property type="molecule type" value="Genomic_DNA"/>
</dbReference>
<dbReference type="InterPro" id="IPR020901">
    <property type="entry name" value="Prtase_inh_Kunz-CS"/>
</dbReference>
<dbReference type="PANTHER" id="PTHR10083:SF374">
    <property type="entry name" value="BPTI_KUNITZ INHIBITOR DOMAIN-CONTAINING PROTEIN"/>
    <property type="match status" value="1"/>
</dbReference>
<dbReference type="PANTHER" id="PTHR10083">
    <property type="entry name" value="KUNITZ-TYPE PROTEASE INHIBITOR-RELATED"/>
    <property type="match status" value="1"/>
</dbReference>
<accession>A0A8T0EJ27</accession>
<evidence type="ECO:0000313" key="8">
    <source>
        <dbReference type="Proteomes" id="UP000807504"/>
    </source>
</evidence>
<keyword evidence="1" id="KW-0646">Protease inhibitor</keyword>
<organism evidence="7 8">
    <name type="scientific">Argiope bruennichi</name>
    <name type="common">Wasp spider</name>
    <name type="synonym">Aranea bruennichi</name>
    <dbReference type="NCBI Taxonomy" id="94029"/>
    <lineage>
        <taxon>Eukaryota</taxon>
        <taxon>Metazoa</taxon>
        <taxon>Ecdysozoa</taxon>
        <taxon>Arthropoda</taxon>
        <taxon>Chelicerata</taxon>
        <taxon>Arachnida</taxon>
        <taxon>Araneae</taxon>
        <taxon>Araneomorphae</taxon>
        <taxon>Entelegynae</taxon>
        <taxon>Araneoidea</taxon>
        <taxon>Araneidae</taxon>
        <taxon>Argiope</taxon>
    </lineage>
</organism>
<name>A0A8T0EJ27_ARGBR</name>
<dbReference type="GO" id="GO:0004867">
    <property type="term" value="F:serine-type endopeptidase inhibitor activity"/>
    <property type="evidence" value="ECO:0007669"/>
    <property type="project" value="UniProtKB-KW"/>
</dbReference>
<dbReference type="CDD" id="cd00109">
    <property type="entry name" value="Kunitz-type"/>
    <property type="match status" value="1"/>
</dbReference>
<dbReference type="Proteomes" id="UP000807504">
    <property type="component" value="Unassembled WGS sequence"/>
</dbReference>
<keyword evidence="4" id="KW-1015">Disulfide bond</keyword>
<keyword evidence="2" id="KW-0732">Signal</keyword>
<dbReference type="SUPFAM" id="SSF57362">
    <property type="entry name" value="BPTI-like"/>
    <property type="match status" value="1"/>
</dbReference>
<reference evidence="7" key="1">
    <citation type="journal article" date="2020" name="bioRxiv">
        <title>Chromosome-level reference genome of the European wasp spider Argiope bruennichi: a resource for studies on range expansion and evolutionary adaptation.</title>
        <authorList>
            <person name="Sheffer M.M."/>
            <person name="Hoppe A."/>
            <person name="Krehenwinkel H."/>
            <person name="Uhl G."/>
            <person name="Kuss A.W."/>
            <person name="Jensen L."/>
            <person name="Jensen C."/>
            <person name="Gillespie R.G."/>
            <person name="Hoff K.J."/>
            <person name="Prost S."/>
        </authorList>
    </citation>
    <scope>NUCLEOTIDE SEQUENCE</scope>
</reference>
<reference evidence="7" key="2">
    <citation type="submission" date="2020-06" db="EMBL/GenBank/DDBJ databases">
        <authorList>
            <person name="Sheffer M."/>
        </authorList>
    </citation>
    <scope>NUCLEOTIDE SEQUENCE</scope>
</reference>
<evidence type="ECO:0000256" key="5">
    <source>
        <dbReference type="SAM" id="MobiDB-lite"/>
    </source>
</evidence>
<dbReference type="FunFam" id="4.10.410.10:FF:000004">
    <property type="entry name" value="Tissue factor pathway inhibitor"/>
    <property type="match status" value="1"/>
</dbReference>
<dbReference type="PRINTS" id="PR00759">
    <property type="entry name" value="BASICPTASE"/>
</dbReference>
<evidence type="ECO:0000313" key="7">
    <source>
        <dbReference type="EMBL" id="KAF8774023.1"/>
    </source>
</evidence>
<proteinExistence type="predicted"/>
<evidence type="ECO:0000256" key="4">
    <source>
        <dbReference type="ARBA" id="ARBA00023157"/>
    </source>
</evidence>
<sequence length="85" mass="9403">MTLASFVGAQDNSICYLPPETGPCRGLFFRYYYDDSNGRCELFRYGGCRGNANNFRSREECEDTCVDSSNSSGSSDDYGSDGSFI</sequence>
<keyword evidence="8" id="KW-1185">Reference proteome</keyword>
<evidence type="ECO:0000259" key="6">
    <source>
        <dbReference type="PROSITE" id="PS50279"/>
    </source>
</evidence>
<feature type="compositionally biased region" description="Low complexity" evidence="5">
    <location>
        <begin position="67"/>
        <end position="85"/>
    </location>
</feature>
<evidence type="ECO:0000256" key="2">
    <source>
        <dbReference type="ARBA" id="ARBA00022729"/>
    </source>
</evidence>
<dbReference type="GO" id="GO:0005615">
    <property type="term" value="C:extracellular space"/>
    <property type="evidence" value="ECO:0007669"/>
    <property type="project" value="TreeGrafter"/>
</dbReference>
<evidence type="ECO:0000256" key="3">
    <source>
        <dbReference type="ARBA" id="ARBA00022900"/>
    </source>
</evidence>
<keyword evidence="3" id="KW-0722">Serine protease inhibitor</keyword>
<dbReference type="Gene3D" id="4.10.410.10">
    <property type="entry name" value="Pancreatic trypsin inhibitor Kunitz domain"/>
    <property type="match status" value="1"/>
</dbReference>
<evidence type="ECO:0000256" key="1">
    <source>
        <dbReference type="ARBA" id="ARBA00022690"/>
    </source>
</evidence>
<dbReference type="Pfam" id="PF00014">
    <property type="entry name" value="Kunitz_BPTI"/>
    <property type="match status" value="1"/>
</dbReference>
<dbReference type="InterPro" id="IPR036880">
    <property type="entry name" value="Kunitz_BPTI_sf"/>
</dbReference>